<feature type="transmembrane region" description="Helical" evidence="3">
    <location>
        <begin position="638"/>
        <end position="657"/>
    </location>
</feature>
<feature type="domain" description="Phage tail tape measure protein" evidence="4">
    <location>
        <begin position="97"/>
        <end position="297"/>
    </location>
</feature>
<dbReference type="RefSeq" id="YP_009802619.1">
    <property type="nucleotide sequence ID" value="NC_047986.1"/>
</dbReference>
<dbReference type="KEGG" id="vg:54993171"/>
<dbReference type="PANTHER" id="PTHR37813:SF1">
    <property type="entry name" value="FELS-2 PROPHAGE PROTEIN"/>
    <property type="match status" value="1"/>
</dbReference>
<evidence type="ECO:0000256" key="1">
    <source>
        <dbReference type="ARBA" id="ARBA00022465"/>
    </source>
</evidence>
<feature type="transmembrane region" description="Helical" evidence="3">
    <location>
        <begin position="664"/>
        <end position="688"/>
    </location>
</feature>
<dbReference type="InterPro" id="IPR016024">
    <property type="entry name" value="ARM-type_fold"/>
</dbReference>
<proteinExistence type="predicted"/>
<reference evidence="5 6" key="1">
    <citation type="submission" date="2018-04" db="EMBL/GenBank/DDBJ databases">
        <authorList>
            <person name="Harrington T."/>
            <person name="Washburn E."/>
            <person name="Bricker J."/>
            <person name="McKinney A."/>
            <person name="Betsko A.J."/>
            <person name="Garlena R.A."/>
            <person name="Russell D.A."/>
            <person name="Pope W.A."/>
            <person name="Jacobs-Sera D."/>
            <person name="Hatfull G.F."/>
        </authorList>
    </citation>
    <scope>NUCLEOTIDE SEQUENCE [LARGE SCALE GENOMIC DNA]</scope>
</reference>
<feature type="transmembrane region" description="Helical" evidence="3">
    <location>
        <begin position="740"/>
        <end position="760"/>
    </location>
</feature>
<dbReference type="GO" id="GO:0098003">
    <property type="term" value="P:viral tail assembly"/>
    <property type="evidence" value="ECO:0007669"/>
    <property type="project" value="UniProtKB-KW"/>
</dbReference>
<keyword evidence="3" id="KW-0812">Transmembrane</keyword>
<feature type="transmembrane region" description="Helical" evidence="3">
    <location>
        <begin position="708"/>
        <end position="728"/>
    </location>
</feature>
<dbReference type="PANTHER" id="PTHR37813">
    <property type="entry name" value="FELS-2 PROPHAGE PROTEIN"/>
    <property type="match status" value="1"/>
</dbReference>
<evidence type="ECO:0000256" key="3">
    <source>
        <dbReference type="SAM" id="Phobius"/>
    </source>
</evidence>
<evidence type="ECO:0000259" key="4">
    <source>
        <dbReference type="Pfam" id="PF10145"/>
    </source>
</evidence>
<sequence length="958" mass="101272">MASYNLGEARGKIILETDFSSLKEGQKVLDNAKKSAEDSAQSQQQAWGKVGTAATVGGAAVVAGFAAAVGAASGFEFKMSAIQAVSGATASEMDLIRDAALRIGKDTSFSASEAALAMEELLKAGVSVDDVLNGTTDAVVALAAAGQIELPEAATIASNALNQFKLGAEDMVEVADLMAGAANASATGVSEIGMALSFVGPTANAAGVSIGDAAQMIALFANNGIDGARAGTALRALISNLASPTAQATEALKQLGLITEDGGNQFFDASGKMKSMEEVTTLLRDAMSGMTSEQLLANGEVLVGRENLSALAAIVNTTSAEYDALGDAINSTSAADVAATRLDNMQGSMEALMGSIETLAISVGQRLIPTITEMINNLTAAFDWFMSLDEGTQNAVVGVTAVTGGLLLLAGATIKTIQGVQSAVATIKALEIASKASAAATAAKAAIEKGAAIATTVWTEAQKAAQVAVWLMQPANAAAAAGMIAMKAAAIAGAAAQGIATAAQWAWNAALTANPIGLIIAAIAALVAGLIWFFTQTELGQAIWEGFMTFLQEAWTNVSAFLTTLWEGLVTVVSTVWNAIMTAINAVVTWFQTYVMPIIQFVIDAIIAYFQMYYTVISTIWNAVMTAIGAVVDWFMTYVYPAIEAFVNFLVALFEYLGKWVAFIWEAISTAIMTVVNAVVSFLTTVWTEFSNFWRDIWNAVSSFVSTIWNNVVSFLTGIITTIVNWIVAQWTAFYNRFQAILNMVSSIVSSIWNNIWSFISGIVSNIVNWITDQWNSLIATVKGIFDKVYNSIKDPLDKALEFIGGIKDKIIGFFTGAGDWLYNIGKDIIDGFLKGLQDMFGEVVNFFNDLTNMIPEEKGPPEKDRVLLTDNGKLIMRSLYNGLASEMGNVEELLNGMNTTIPATLQQDIAANVQGNQRPSVVLNLEYHAAAGDGTKTKEDVMAMLGHATELVREEMS</sequence>
<accession>A0A2Z4Q525</accession>
<dbReference type="Proteomes" id="UP000250800">
    <property type="component" value="Segment"/>
</dbReference>
<dbReference type="InterPro" id="IPR010090">
    <property type="entry name" value="Phage_tape_meas"/>
</dbReference>
<evidence type="ECO:0000313" key="5">
    <source>
        <dbReference type="EMBL" id="AWY05126.1"/>
    </source>
</evidence>
<protein>
    <submittedName>
        <fullName evidence="5">Tape measure protein</fullName>
    </submittedName>
</protein>
<dbReference type="SUPFAM" id="SSF48371">
    <property type="entry name" value="ARM repeat"/>
    <property type="match status" value="1"/>
</dbReference>
<keyword evidence="2" id="KW-1188">Viral release from host cell</keyword>
<evidence type="ECO:0000313" key="6">
    <source>
        <dbReference type="Proteomes" id="UP000250800"/>
    </source>
</evidence>
<dbReference type="EMBL" id="MH271301">
    <property type="protein sequence ID" value="AWY05126.1"/>
    <property type="molecule type" value="Genomic_DNA"/>
</dbReference>
<keyword evidence="1" id="KW-1245">Viral tail assembly</keyword>
<dbReference type="NCBIfam" id="TIGR01760">
    <property type="entry name" value="tape_meas_TP901"/>
    <property type="match status" value="1"/>
</dbReference>
<keyword evidence="6" id="KW-1185">Reference proteome</keyword>
<keyword evidence="3" id="KW-1133">Transmembrane helix</keyword>
<keyword evidence="3" id="KW-0472">Membrane</keyword>
<name>A0A2Z4Q525_9CAUD</name>
<feature type="transmembrane region" description="Helical" evidence="3">
    <location>
        <begin position="516"/>
        <end position="534"/>
    </location>
</feature>
<evidence type="ECO:0000256" key="2">
    <source>
        <dbReference type="ARBA" id="ARBA00022612"/>
    </source>
</evidence>
<organism evidence="5 6">
    <name type="scientific">Microbacterium phage Krampus</name>
    <dbReference type="NCBI Taxonomy" id="2201435"/>
    <lineage>
        <taxon>Viruses</taxon>
        <taxon>Duplodnaviria</taxon>
        <taxon>Heunggongvirae</taxon>
        <taxon>Uroviricota</taxon>
        <taxon>Caudoviricetes</taxon>
        <taxon>Krampusvirus</taxon>
        <taxon>Krampusvirus krampus</taxon>
    </lineage>
</organism>
<dbReference type="Pfam" id="PF10145">
    <property type="entry name" value="PhageMin_Tail"/>
    <property type="match status" value="1"/>
</dbReference>
<dbReference type="GeneID" id="54993171"/>
<dbReference type="Gene3D" id="1.20.120.20">
    <property type="entry name" value="Apolipoprotein"/>
    <property type="match status" value="1"/>
</dbReference>
<gene>
    <name evidence="5" type="primary">29</name>
    <name evidence="5" type="ORF">SEA_KRAMPUS_29</name>
</gene>